<dbReference type="InterPro" id="IPR051534">
    <property type="entry name" value="CBASS_pafABC_assoc_protein"/>
</dbReference>
<sequence length="329" mass="35822">MLPPMLTTSARLLRLLSLLQSRPHWPGNTLAADIGVHPRTLRRDIDRLRELGYPIQASSGVAGGYAFRAGRALPPLLLDDEEALAAALALRTAVTGTISGIEQTAITALVKLEQVMPARLRRRLDALRTAILPIDQAGPMVDAGLLATLAGACRDQLQLRFDYADRQGQPSQRLVEPQGVVHAERRWYLVAWDTLRVDWRTFRIDRMTSAAEVGAHFRPRPSPANGDLRAFVSQSLSLGPYGDEARVILHAPIDIVRERIPASAGMLEAVDAQRCLLRCGAHPQGAVVYWLLALELEFEVLGPPALHAMMQAAGDRVARSLARSGAATG</sequence>
<dbReference type="PANTHER" id="PTHR34580:SF3">
    <property type="entry name" value="PROTEIN PAFB"/>
    <property type="match status" value="1"/>
</dbReference>
<evidence type="ECO:0000256" key="1">
    <source>
        <dbReference type="ARBA" id="ARBA00023015"/>
    </source>
</evidence>
<dbReference type="InterPro" id="IPR013196">
    <property type="entry name" value="HTH_11"/>
</dbReference>
<dbReference type="AlphaFoldDB" id="A0AAP5E9Y6"/>
<dbReference type="InterPro" id="IPR001034">
    <property type="entry name" value="DeoR_HTH"/>
</dbReference>
<dbReference type="Pfam" id="PF08279">
    <property type="entry name" value="HTH_11"/>
    <property type="match status" value="1"/>
</dbReference>
<evidence type="ECO:0000256" key="2">
    <source>
        <dbReference type="ARBA" id="ARBA00023163"/>
    </source>
</evidence>
<protein>
    <submittedName>
        <fullName evidence="4">DNA-binding transcriptional regulator YafY</fullName>
    </submittedName>
</protein>
<evidence type="ECO:0000313" key="5">
    <source>
        <dbReference type="Proteomes" id="UP001226084"/>
    </source>
</evidence>
<reference evidence="4" key="1">
    <citation type="submission" date="2023-07" db="EMBL/GenBank/DDBJ databases">
        <title>Functional and genomic diversity of the sorghum phyllosphere microbiome.</title>
        <authorList>
            <person name="Shade A."/>
        </authorList>
    </citation>
    <scope>NUCLEOTIDE SEQUENCE</scope>
    <source>
        <strain evidence="4">SORGH_AS_0457</strain>
    </source>
</reference>
<dbReference type="InterPro" id="IPR036390">
    <property type="entry name" value="WH_DNA-bd_sf"/>
</dbReference>
<keyword evidence="4" id="KW-0238">DNA-binding</keyword>
<evidence type="ECO:0000313" key="4">
    <source>
        <dbReference type="EMBL" id="MDQ1108677.1"/>
    </source>
</evidence>
<dbReference type="GO" id="GO:0003700">
    <property type="term" value="F:DNA-binding transcription factor activity"/>
    <property type="evidence" value="ECO:0007669"/>
    <property type="project" value="InterPro"/>
</dbReference>
<dbReference type="InterPro" id="IPR036388">
    <property type="entry name" value="WH-like_DNA-bd_sf"/>
</dbReference>
<dbReference type="Gene3D" id="1.10.10.10">
    <property type="entry name" value="Winged helix-like DNA-binding domain superfamily/Winged helix DNA-binding domain"/>
    <property type="match status" value="1"/>
</dbReference>
<dbReference type="SUPFAM" id="SSF46785">
    <property type="entry name" value="Winged helix' DNA-binding domain"/>
    <property type="match status" value="1"/>
</dbReference>
<keyword evidence="1" id="KW-0805">Transcription regulation</keyword>
<dbReference type="PROSITE" id="PS52050">
    <property type="entry name" value="WYL"/>
    <property type="match status" value="1"/>
</dbReference>
<dbReference type="InterPro" id="IPR028349">
    <property type="entry name" value="PafC-like"/>
</dbReference>
<dbReference type="PIRSF" id="PIRSF016838">
    <property type="entry name" value="PafC"/>
    <property type="match status" value="1"/>
</dbReference>
<feature type="domain" description="HTH deoR-type" evidence="3">
    <location>
        <begin position="8"/>
        <end position="63"/>
    </location>
</feature>
<comment type="caution">
    <text evidence="4">The sequence shown here is derived from an EMBL/GenBank/DDBJ whole genome shotgun (WGS) entry which is preliminary data.</text>
</comment>
<accession>A0AAP5E9Y6</accession>
<dbReference type="InterPro" id="IPR026881">
    <property type="entry name" value="WYL_dom"/>
</dbReference>
<evidence type="ECO:0000259" key="3">
    <source>
        <dbReference type="PROSITE" id="PS51000"/>
    </source>
</evidence>
<dbReference type="PANTHER" id="PTHR34580">
    <property type="match status" value="1"/>
</dbReference>
<name>A0AAP5E9Y6_9GAMM</name>
<dbReference type="Pfam" id="PF13280">
    <property type="entry name" value="WYL"/>
    <property type="match status" value="1"/>
</dbReference>
<dbReference type="Proteomes" id="UP001226084">
    <property type="component" value="Unassembled WGS sequence"/>
</dbReference>
<keyword evidence="2" id="KW-0804">Transcription</keyword>
<organism evidence="4 5">
    <name type="scientific">Stenotrophomonas rhizophila</name>
    <dbReference type="NCBI Taxonomy" id="216778"/>
    <lineage>
        <taxon>Bacteria</taxon>
        <taxon>Pseudomonadati</taxon>
        <taxon>Pseudomonadota</taxon>
        <taxon>Gammaproteobacteria</taxon>
        <taxon>Lysobacterales</taxon>
        <taxon>Lysobacteraceae</taxon>
        <taxon>Stenotrophomonas</taxon>
    </lineage>
</organism>
<dbReference type="GO" id="GO:0003677">
    <property type="term" value="F:DNA binding"/>
    <property type="evidence" value="ECO:0007669"/>
    <property type="project" value="UniProtKB-KW"/>
</dbReference>
<gene>
    <name evidence="4" type="ORF">QE424_001836</name>
</gene>
<dbReference type="PROSITE" id="PS51000">
    <property type="entry name" value="HTH_DEOR_2"/>
    <property type="match status" value="1"/>
</dbReference>
<proteinExistence type="predicted"/>
<dbReference type="EMBL" id="JAUTAS010000001">
    <property type="protein sequence ID" value="MDQ1108677.1"/>
    <property type="molecule type" value="Genomic_DNA"/>
</dbReference>